<evidence type="ECO:0000259" key="1">
    <source>
        <dbReference type="SMART" id="SM00421"/>
    </source>
</evidence>
<dbReference type="EMBL" id="SZPY01000001">
    <property type="protein sequence ID" value="TKI63825.1"/>
    <property type="molecule type" value="Genomic_DNA"/>
</dbReference>
<name>A0A4U2YSR3_9ACTN</name>
<dbReference type="Gene3D" id="1.10.10.10">
    <property type="entry name" value="Winged helix-like DNA-binding domain superfamily/Winged helix DNA-binding domain"/>
    <property type="match status" value="1"/>
</dbReference>
<evidence type="ECO:0000313" key="3">
    <source>
        <dbReference type="Proteomes" id="UP000307808"/>
    </source>
</evidence>
<gene>
    <name evidence="2" type="ORF">FC770_01160</name>
</gene>
<accession>A0A4U2YSR3</accession>
<dbReference type="InterPro" id="IPR016032">
    <property type="entry name" value="Sig_transdc_resp-reg_C-effctor"/>
</dbReference>
<organism evidence="2 3">
    <name type="scientific">Nocardioides jishulii</name>
    <dbReference type="NCBI Taxonomy" id="2575440"/>
    <lineage>
        <taxon>Bacteria</taxon>
        <taxon>Bacillati</taxon>
        <taxon>Actinomycetota</taxon>
        <taxon>Actinomycetes</taxon>
        <taxon>Propionibacteriales</taxon>
        <taxon>Nocardioidaceae</taxon>
        <taxon>Nocardioides</taxon>
    </lineage>
</organism>
<dbReference type="AlphaFoldDB" id="A0A4U2YSR3"/>
<keyword evidence="2" id="KW-0238">DNA-binding</keyword>
<dbReference type="PANTHER" id="PTHR34293">
    <property type="entry name" value="HTH-TYPE TRANSCRIPTIONAL REGULATOR TRMBL2"/>
    <property type="match status" value="1"/>
</dbReference>
<dbReference type="GO" id="GO:0003677">
    <property type="term" value="F:DNA binding"/>
    <property type="evidence" value="ECO:0007669"/>
    <property type="project" value="UniProtKB-KW"/>
</dbReference>
<sequence>MPQDLFGTSLGLTPHVERFYREVMGADGSRVEQAAAALLMPVERFLEELQPLVDLGVSNVTDGVLTVLPPRQAVGVYLERHAEAMVESAKVIARASSAVRYLDPAPARTTVGSETLNAEVVHGAAPVQLMETWVAESAGEVMLLRPDQWRLPSESRMAAASGRASAQGRRVRAIYPVRALHQARSTLMDRHASGEEVRLLPEVPSRMAIVGDDRALIPEHPGLTNVRAVVLRDAGIVAPLRLYFEELWKQAVALPVFDAHDVRQDARRLLLSEMADGARDEQIARTLGIGLRTVRRRIATLMLELGAETRFQAGVEAVRRGWV</sequence>
<dbReference type="GO" id="GO:0006355">
    <property type="term" value="P:regulation of DNA-templated transcription"/>
    <property type="evidence" value="ECO:0007669"/>
    <property type="project" value="InterPro"/>
</dbReference>
<dbReference type="PANTHER" id="PTHR34293:SF1">
    <property type="entry name" value="HTH-TYPE TRANSCRIPTIONAL REGULATOR TRMBL2"/>
    <property type="match status" value="1"/>
</dbReference>
<dbReference type="InterPro" id="IPR000792">
    <property type="entry name" value="Tscrpt_reg_LuxR_C"/>
</dbReference>
<reference evidence="2 3" key="1">
    <citation type="submission" date="2019-04" db="EMBL/GenBank/DDBJ databases">
        <authorList>
            <person name="Dong K."/>
        </authorList>
    </citation>
    <scope>NUCLEOTIDE SEQUENCE [LARGE SCALE GENOMIC DNA]</scope>
    <source>
        <strain evidence="3">dk3543</strain>
    </source>
</reference>
<comment type="caution">
    <text evidence="2">The sequence shown here is derived from an EMBL/GenBank/DDBJ whole genome shotgun (WGS) entry which is preliminary data.</text>
</comment>
<keyword evidence="3" id="KW-1185">Reference proteome</keyword>
<dbReference type="SMART" id="SM00421">
    <property type="entry name" value="HTH_LUXR"/>
    <property type="match status" value="1"/>
</dbReference>
<dbReference type="SUPFAM" id="SSF46894">
    <property type="entry name" value="C-terminal effector domain of the bipartite response regulators"/>
    <property type="match status" value="1"/>
</dbReference>
<protein>
    <submittedName>
        <fullName evidence="2">DNA-binding response regulator</fullName>
    </submittedName>
</protein>
<proteinExistence type="predicted"/>
<dbReference type="RefSeq" id="WP_137064290.1">
    <property type="nucleotide sequence ID" value="NZ_CP040748.1"/>
</dbReference>
<dbReference type="InterPro" id="IPR036388">
    <property type="entry name" value="WH-like_DNA-bd_sf"/>
</dbReference>
<feature type="domain" description="HTH luxR-type" evidence="1">
    <location>
        <begin position="268"/>
        <end position="317"/>
    </location>
</feature>
<evidence type="ECO:0000313" key="2">
    <source>
        <dbReference type="EMBL" id="TKI63825.1"/>
    </source>
</evidence>
<dbReference type="InterPro" id="IPR051797">
    <property type="entry name" value="TrmB-like"/>
</dbReference>
<dbReference type="Proteomes" id="UP000307808">
    <property type="component" value="Unassembled WGS sequence"/>
</dbReference>
<dbReference type="OrthoDB" id="3728246at2"/>